<comment type="subunit">
    <text evidence="3">Homodimer.</text>
</comment>
<dbReference type="Gene3D" id="1.10.60.10">
    <property type="entry name" value="Iron dependent repressor, metal binding and dimerisation domain"/>
    <property type="match status" value="1"/>
</dbReference>
<dbReference type="InterPro" id="IPR036388">
    <property type="entry name" value="WH-like_DNA-bd_sf"/>
</dbReference>
<comment type="similarity">
    <text evidence="2">Belongs to the DtxR/MntR family.</text>
</comment>
<dbReference type="RefSeq" id="WP_067591432.1">
    <property type="nucleotide sequence ID" value="NZ_JAAGNC010000094.1"/>
</dbReference>
<evidence type="ECO:0000256" key="7">
    <source>
        <dbReference type="ARBA" id="ARBA00023163"/>
    </source>
</evidence>
<dbReference type="EMBL" id="JAAGNC010000094">
    <property type="protein sequence ID" value="NEC57911.1"/>
    <property type="molecule type" value="Genomic_DNA"/>
</dbReference>
<dbReference type="InterPro" id="IPR012318">
    <property type="entry name" value="HTH_CRP"/>
</dbReference>
<comment type="caution">
    <text evidence="10">The sequence shown here is derived from an EMBL/GenBank/DDBJ whole genome shotgun (WGS) entry which is preliminary data.</text>
</comment>
<gene>
    <name evidence="10" type="ORF">G3I59_20485</name>
</gene>
<keyword evidence="6" id="KW-0238">DNA-binding</keyword>
<evidence type="ECO:0000259" key="9">
    <source>
        <dbReference type="PROSITE" id="PS50944"/>
    </source>
</evidence>
<evidence type="ECO:0000313" key="10">
    <source>
        <dbReference type="EMBL" id="NEC57911.1"/>
    </source>
</evidence>
<feature type="domain" description="HTH dtxR-type" evidence="9">
    <location>
        <begin position="1"/>
        <end position="67"/>
    </location>
</feature>
<evidence type="ECO:0000256" key="3">
    <source>
        <dbReference type="ARBA" id="ARBA00011738"/>
    </source>
</evidence>
<sequence length="298" mass="31320">MTARGLINTTEMYLKAAYELEEDGVVPRRARIADRLGQAAPTVSQTVARLERDGLLEVDEDRRVVLSPEGRRIAVRVMGKHRLAEVLLHQVIGLDWERVHVEACRWEHVMSETVARRVFEVCGGPRRSPYGAPVPGLPELGIDVAPLPVPRGTRALAEAVRAGQRSARLSRVSERIQDDVGFLRALRLAGVVPGAEVRLAAAADGRVCVETSAGAVVLDTRQAGMVAVCSAGVSGRGNAVELADAGVVGRAGGRVGPEERGAPGDGLGSADRPDLASCANRAAAAGERADSGVDGAAR</sequence>
<dbReference type="SMART" id="SM00529">
    <property type="entry name" value="HTH_DTXR"/>
    <property type="match status" value="1"/>
</dbReference>
<evidence type="ECO:0000256" key="1">
    <source>
        <dbReference type="ARBA" id="ARBA00004496"/>
    </source>
</evidence>
<dbReference type="Pfam" id="PF01325">
    <property type="entry name" value="Fe_dep_repress"/>
    <property type="match status" value="1"/>
</dbReference>
<organism evidence="10 11">
    <name type="scientific">Amycolatopsis rubida</name>
    <dbReference type="NCBI Taxonomy" id="112413"/>
    <lineage>
        <taxon>Bacteria</taxon>
        <taxon>Bacillati</taxon>
        <taxon>Actinomycetota</taxon>
        <taxon>Actinomycetes</taxon>
        <taxon>Pseudonocardiales</taxon>
        <taxon>Pseudonocardiaceae</taxon>
        <taxon>Amycolatopsis</taxon>
    </lineage>
</organism>
<dbReference type="Proteomes" id="UP000470404">
    <property type="component" value="Unassembled WGS sequence"/>
</dbReference>
<keyword evidence="4" id="KW-0408">Iron</keyword>
<dbReference type="Gene3D" id="2.30.30.90">
    <property type="match status" value="1"/>
</dbReference>
<dbReference type="Pfam" id="PF02742">
    <property type="entry name" value="Fe_dep_repr_C"/>
    <property type="match status" value="1"/>
</dbReference>
<dbReference type="InterPro" id="IPR001367">
    <property type="entry name" value="Fe_dep_repressor"/>
</dbReference>
<dbReference type="InterPro" id="IPR036390">
    <property type="entry name" value="WH_DNA-bd_sf"/>
</dbReference>
<evidence type="ECO:0000256" key="4">
    <source>
        <dbReference type="ARBA" id="ARBA00023004"/>
    </source>
</evidence>
<evidence type="ECO:0000256" key="8">
    <source>
        <dbReference type="SAM" id="MobiDB-lite"/>
    </source>
</evidence>
<dbReference type="Gene3D" id="1.10.10.10">
    <property type="entry name" value="Winged helix-like DNA-binding domain superfamily/Winged helix DNA-binding domain"/>
    <property type="match status" value="1"/>
</dbReference>
<dbReference type="SUPFAM" id="SSF46785">
    <property type="entry name" value="Winged helix' DNA-binding domain"/>
    <property type="match status" value="1"/>
</dbReference>
<dbReference type="SUPFAM" id="SSF50037">
    <property type="entry name" value="C-terminal domain of transcriptional repressors"/>
    <property type="match status" value="1"/>
</dbReference>
<feature type="region of interest" description="Disordered" evidence="8">
    <location>
        <begin position="279"/>
        <end position="298"/>
    </location>
</feature>
<reference evidence="10 11" key="1">
    <citation type="submission" date="2020-01" db="EMBL/GenBank/DDBJ databases">
        <title>Insect and environment-associated Actinomycetes.</title>
        <authorList>
            <person name="Currrie C."/>
            <person name="Chevrette M."/>
            <person name="Carlson C."/>
            <person name="Stubbendieck R."/>
            <person name="Wendt-Pienkowski E."/>
        </authorList>
    </citation>
    <scope>NUCLEOTIDE SEQUENCE [LARGE SCALE GENOMIC DNA]</scope>
    <source>
        <strain evidence="10 11">SID8386</strain>
    </source>
</reference>
<accession>A0ABX0BYL5</accession>
<name>A0ABX0BYL5_9PSEU</name>
<feature type="compositionally biased region" description="Basic and acidic residues" evidence="8">
    <location>
        <begin position="287"/>
        <end position="298"/>
    </location>
</feature>
<dbReference type="SMART" id="SM00419">
    <property type="entry name" value="HTH_CRP"/>
    <property type="match status" value="1"/>
</dbReference>
<proteinExistence type="inferred from homology"/>
<dbReference type="InterPro" id="IPR008988">
    <property type="entry name" value="Transcriptional_repressor_C"/>
</dbReference>
<keyword evidence="11" id="KW-1185">Reference proteome</keyword>
<evidence type="ECO:0000256" key="6">
    <source>
        <dbReference type="ARBA" id="ARBA00023125"/>
    </source>
</evidence>
<dbReference type="SUPFAM" id="SSF47979">
    <property type="entry name" value="Iron-dependent repressor protein, dimerization domain"/>
    <property type="match status" value="1"/>
</dbReference>
<dbReference type="PROSITE" id="PS50944">
    <property type="entry name" value="HTH_DTXR"/>
    <property type="match status" value="1"/>
</dbReference>
<dbReference type="InterPro" id="IPR050536">
    <property type="entry name" value="DtxR_MntR_Metal-Reg"/>
</dbReference>
<evidence type="ECO:0000256" key="5">
    <source>
        <dbReference type="ARBA" id="ARBA00023015"/>
    </source>
</evidence>
<dbReference type="InterPro" id="IPR036421">
    <property type="entry name" value="Fe_dep_repressor_sf"/>
</dbReference>
<evidence type="ECO:0000256" key="2">
    <source>
        <dbReference type="ARBA" id="ARBA00007871"/>
    </source>
</evidence>
<dbReference type="InterPro" id="IPR022689">
    <property type="entry name" value="Iron_dep_repressor"/>
</dbReference>
<dbReference type="PANTHER" id="PTHR33238">
    <property type="entry name" value="IRON (METAL) DEPENDENT REPRESSOR, DTXR FAMILY"/>
    <property type="match status" value="1"/>
</dbReference>
<comment type="subcellular location">
    <subcellularLocation>
        <location evidence="1">Cytoplasm</location>
    </subcellularLocation>
</comment>
<dbReference type="InterPro" id="IPR022687">
    <property type="entry name" value="HTH_DTXR"/>
</dbReference>
<evidence type="ECO:0000313" key="11">
    <source>
        <dbReference type="Proteomes" id="UP000470404"/>
    </source>
</evidence>
<protein>
    <submittedName>
        <fullName evidence="10">Metal-dependent transcriptional regulator</fullName>
    </submittedName>
</protein>
<feature type="region of interest" description="Disordered" evidence="8">
    <location>
        <begin position="251"/>
        <end position="274"/>
    </location>
</feature>
<dbReference type="InterPro" id="IPR038157">
    <property type="entry name" value="FeoA_core_dom"/>
</dbReference>
<keyword evidence="7" id="KW-0804">Transcription</keyword>
<dbReference type="PANTHER" id="PTHR33238:SF10">
    <property type="entry name" value="IRON-DEPENDENT REPRESSOR IDER"/>
    <property type="match status" value="1"/>
</dbReference>
<keyword evidence="5" id="KW-0805">Transcription regulation</keyword>